<keyword evidence="2" id="KW-0472">Membrane</keyword>
<dbReference type="Proteomes" id="UP000281572">
    <property type="component" value="Segment"/>
</dbReference>
<name>A0A385UEW5_9CAUD</name>
<gene>
    <name evidence="3" type="primary">31</name>
    <name evidence="3" type="ORF">JUICEBOX_31</name>
</gene>
<reference evidence="4" key="1">
    <citation type="submission" date="2018-08" db="EMBL/GenBank/DDBJ databases">
        <authorList>
            <person name="Pathak A."/>
            <person name="Staton O.A."/>
            <person name="Aldaher A.R."/>
            <person name="Baird K.M."/>
            <person name="Borah A."/>
            <person name="Haggard G.E."/>
            <person name="Meesala S."/>
            <person name="Nealy S.L."/>
            <person name="Ramdas R."/>
            <person name="Rocha M."/>
            <person name="Sristi D."/>
            <person name="Thukral S."/>
            <person name="Walls C.E."/>
            <person name="Waqas M."/>
            <person name="Williams M.R."/>
            <person name="Winters A.K."/>
            <person name="Sahawneh K.J."/>
            <person name="Monti D.L."/>
            <person name="Garlena R.A."/>
            <person name="Russell D.A."/>
            <person name="Pope W.H."/>
            <person name="Jacobs-Sera D."/>
            <person name="Hatfull G.F."/>
        </authorList>
    </citation>
    <scope>NUCLEOTIDE SEQUENCE [LARGE SCALE GENOMIC DNA]</scope>
</reference>
<sequence>MSPRARTGNDDWALPTPEPAPQPTKERPLAARMAIALVAPVVLIGGIIGAAFYWSGQQEKAECEEAVIERAKYPSAAEILEIEKTDYVPMYADATHGYKGTADFVNAYGVPERVSFTCTVFDDGTPMMALVN</sequence>
<evidence type="ECO:0000256" key="1">
    <source>
        <dbReference type="SAM" id="MobiDB-lite"/>
    </source>
</evidence>
<dbReference type="RefSeq" id="YP_009812800.1">
    <property type="nucleotide sequence ID" value="NC_048070.1"/>
</dbReference>
<evidence type="ECO:0000256" key="2">
    <source>
        <dbReference type="SAM" id="Phobius"/>
    </source>
</evidence>
<protein>
    <submittedName>
        <fullName evidence="3">Uncharacterized protein</fullName>
    </submittedName>
</protein>
<evidence type="ECO:0000313" key="3">
    <source>
        <dbReference type="EMBL" id="AYB69460.1"/>
    </source>
</evidence>
<dbReference type="EMBL" id="MH727550">
    <property type="protein sequence ID" value="AYB69460.1"/>
    <property type="molecule type" value="Genomic_DNA"/>
</dbReference>
<evidence type="ECO:0000313" key="4">
    <source>
        <dbReference type="Proteomes" id="UP000281572"/>
    </source>
</evidence>
<keyword evidence="4" id="KW-1185">Reference proteome</keyword>
<proteinExistence type="predicted"/>
<feature type="region of interest" description="Disordered" evidence="1">
    <location>
        <begin position="1"/>
        <end position="27"/>
    </location>
</feature>
<dbReference type="GeneID" id="55003872"/>
<accession>A0A385UEW5</accession>
<feature type="transmembrane region" description="Helical" evidence="2">
    <location>
        <begin position="34"/>
        <end position="54"/>
    </location>
</feature>
<organism evidence="3 4">
    <name type="scientific">Corynebacterium phage Juicebox</name>
    <dbReference type="NCBI Taxonomy" id="2301600"/>
    <lineage>
        <taxon>Viruses</taxon>
        <taxon>Duplodnaviria</taxon>
        <taxon>Heunggongvirae</taxon>
        <taxon>Uroviricota</taxon>
        <taxon>Caudoviricetes</taxon>
        <taxon>Juiceboxvirus</taxon>
        <taxon>Juiceboxvirus juicebox</taxon>
    </lineage>
</organism>
<keyword evidence="2" id="KW-0812">Transmembrane</keyword>
<dbReference type="KEGG" id="vg:55003872"/>
<keyword evidence="2" id="KW-1133">Transmembrane helix</keyword>